<evidence type="ECO:0000256" key="3">
    <source>
        <dbReference type="ARBA" id="ARBA00022801"/>
    </source>
</evidence>
<dbReference type="AlphaFoldDB" id="U4T6X4"/>
<dbReference type="Gene3D" id="3.40.50.2300">
    <property type="match status" value="1"/>
</dbReference>
<evidence type="ECO:0000313" key="7">
    <source>
        <dbReference type="EMBL" id="ERL54494.1"/>
    </source>
</evidence>
<dbReference type="EMBL" id="AUSW01000035">
    <property type="protein sequence ID" value="ERL54494.1"/>
    <property type="molecule type" value="Genomic_DNA"/>
</dbReference>
<feature type="active site" description="Proton donor" evidence="5">
    <location>
        <position position="157"/>
    </location>
</feature>
<evidence type="ECO:0000259" key="6">
    <source>
        <dbReference type="SMART" id="SM00226"/>
    </source>
</evidence>
<comment type="similarity">
    <text evidence="1">Belongs to the low molecular weight phosphotyrosine protein phosphatase family.</text>
</comment>
<dbReference type="Pfam" id="PF01451">
    <property type="entry name" value="LMWPc"/>
    <property type="match status" value="1"/>
</dbReference>
<feature type="active site" evidence="5">
    <location>
        <position position="43"/>
    </location>
</feature>
<dbReference type="InterPro" id="IPR050438">
    <property type="entry name" value="LMW_PTPase"/>
</dbReference>
<dbReference type="STRING" id="1354303.M917_2642"/>
<dbReference type="PANTHER" id="PTHR11717:SF7">
    <property type="entry name" value="LOW MOLECULAR WEIGHT PHOSPHOTYROSINE PROTEIN PHOSPHATASE"/>
    <property type="match status" value="1"/>
</dbReference>
<evidence type="ECO:0000256" key="4">
    <source>
        <dbReference type="ARBA" id="ARBA00022912"/>
    </source>
</evidence>
<dbReference type="SMART" id="SM00226">
    <property type="entry name" value="LMWPc"/>
    <property type="match status" value="1"/>
</dbReference>
<dbReference type="InterPro" id="IPR036196">
    <property type="entry name" value="Ptyr_pPase_sf"/>
</dbReference>
<dbReference type="PATRIC" id="fig|1354303.4.peg.2600"/>
<dbReference type="PRINTS" id="PR00719">
    <property type="entry name" value="LMWPTPASE"/>
</dbReference>
<dbReference type="CDD" id="cd16343">
    <property type="entry name" value="LMWPTP"/>
    <property type="match status" value="1"/>
</dbReference>
<dbReference type="GO" id="GO:0004725">
    <property type="term" value="F:protein tyrosine phosphatase activity"/>
    <property type="evidence" value="ECO:0007669"/>
    <property type="project" value="UniProtKB-EC"/>
</dbReference>
<dbReference type="SUPFAM" id="SSF52788">
    <property type="entry name" value="Phosphotyrosine protein phosphatases I"/>
    <property type="match status" value="1"/>
</dbReference>
<dbReference type="eggNOG" id="COG0394">
    <property type="taxonomic scope" value="Bacteria"/>
</dbReference>
<evidence type="ECO:0000256" key="1">
    <source>
        <dbReference type="ARBA" id="ARBA00011063"/>
    </source>
</evidence>
<dbReference type="EC" id="3.1.3.48" evidence="2"/>
<feature type="domain" description="Phosphotyrosine protein phosphatase I" evidence="6">
    <location>
        <begin position="31"/>
        <end position="183"/>
    </location>
</feature>
<keyword evidence="8" id="KW-1185">Reference proteome</keyword>
<reference evidence="7 8" key="1">
    <citation type="journal article" date="2013" name="Genome Announc.">
        <title>Draft Genome Sequence of Psychrobacter aquaticus Strain CMS 56T, Isolated from a Cyanobacterial Mat Sample Collected from Water Bodies in the McMurdo Dry Valley Region of Antarctica.</title>
        <authorList>
            <person name="Reddy G.S."/>
            <person name="Ara S."/>
            <person name="Singh A."/>
            <person name="Kumar Pinnaka A."/>
            <person name="Shivaji S."/>
        </authorList>
    </citation>
    <scope>NUCLEOTIDE SEQUENCE [LARGE SCALE GENOMIC DNA]</scope>
    <source>
        <strain evidence="7 8">CMS 56</strain>
    </source>
</reference>
<dbReference type="InterPro" id="IPR023485">
    <property type="entry name" value="Ptyr_pPase"/>
</dbReference>
<keyword evidence="4" id="KW-0904">Protein phosphatase</keyword>
<dbReference type="PANTHER" id="PTHR11717">
    <property type="entry name" value="LOW MOLECULAR WEIGHT PROTEIN TYROSINE PHOSPHATASE"/>
    <property type="match status" value="1"/>
</dbReference>
<sequence>MLIKAAPRWFFMACFFVIKGHVMLMKTCTPSSVLLVCLGNICRSPTAEEVFRQQAAIAGLSIKVDSAGTSDWHVGHTPDERSQRHAKSHGYKINKLIARQVSADDFRNFDLILAMDAQNLADLQAIKDSLADTEDHLAKLALFSEEDPTYGGDDVPDPYKGDSDDFEEVIERIESSAQAWIESWKAC</sequence>
<name>U4T6X4_9GAMM</name>
<accession>U4T6X4</accession>
<gene>
    <name evidence="7" type="ORF">M917_2642</name>
</gene>
<proteinExistence type="inferred from homology"/>
<feature type="active site" description="Nucleophile" evidence="5">
    <location>
        <position position="37"/>
    </location>
</feature>
<evidence type="ECO:0000313" key="8">
    <source>
        <dbReference type="Proteomes" id="UP000016761"/>
    </source>
</evidence>
<comment type="caution">
    <text evidence="7">The sequence shown here is derived from an EMBL/GenBank/DDBJ whole genome shotgun (WGS) entry which is preliminary data.</text>
</comment>
<protein>
    <recommendedName>
        <fullName evidence="2">protein-tyrosine-phosphatase</fullName>
        <ecNumber evidence="2">3.1.3.48</ecNumber>
    </recommendedName>
</protein>
<keyword evidence="3 7" id="KW-0378">Hydrolase</keyword>
<evidence type="ECO:0000256" key="5">
    <source>
        <dbReference type="PIRSR" id="PIRSR617867-1"/>
    </source>
</evidence>
<organism evidence="7 8">
    <name type="scientific">Psychrobacter aquaticus CMS 56</name>
    <dbReference type="NCBI Taxonomy" id="1354303"/>
    <lineage>
        <taxon>Bacteria</taxon>
        <taxon>Pseudomonadati</taxon>
        <taxon>Pseudomonadota</taxon>
        <taxon>Gammaproteobacteria</taxon>
        <taxon>Moraxellales</taxon>
        <taxon>Moraxellaceae</taxon>
        <taxon>Psychrobacter</taxon>
    </lineage>
</organism>
<dbReference type="Proteomes" id="UP000016761">
    <property type="component" value="Unassembled WGS sequence"/>
</dbReference>
<dbReference type="InterPro" id="IPR017867">
    <property type="entry name" value="Tyr_phospatase_low_mol_wt"/>
</dbReference>
<evidence type="ECO:0000256" key="2">
    <source>
        <dbReference type="ARBA" id="ARBA00013064"/>
    </source>
</evidence>